<name>R9P089_PSEHS</name>
<feature type="region of interest" description="Disordered" evidence="1">
    <location>
        <begin position="21"/>
        <end position="69"/>
    </location>
</feature>
<evidence type="ECO:0000259" key="2">
    <source>
        <dbReference type="Pfam" id="PF00583"/>
    </source>
</evidence>
<accession>R9P089</accession>
<dbReference type="InterPro" id="IPR000182">
    <property type="entry name" value="GNAT_dom"/>
</dbReference>
<dbReference type="GO" id="GO:0016747">
    <property type="term" value="F:acyltransferase activity, transferring groups other than amino-acyl groups"/>
    <property type="evidence" value="ECO:0007669"/>
    <property type="project" value="InterPro"/>
</dbReference>
<reference evidence="4" key="1">
    <citation type="journal article" date="2013" name="Genome Announc.">
        <title>Draft genome sequence of the basidiomycetous yeast-like fungus Pseudozyma hubeiensis SY62, which produces an abundant amount of the biosurfactant mannosylerythritol lipids.</title>
        <authorList>
            <person name="Konishi M."/>
            <person name="Hatada Y."/>
            <person name="Horiuchi J."/>
        </authorList>
    </citation>
    <scope>NUCLEOTIDE SEQUENCE [LARGE SCALE GENOMIC DNA]</scope>
    <source>
        <strain evidence="4">SY62</strain>
    </source>
</reference>
<evidence type="ECO:0000256" key="1">
    <source>
        <dbReference type="SAM" id="MobiDB-lite"/>
    </source>
</evidence>
<dbReference type="AlphaFoldDB" id="R9P089"/>
<dbReference type="HOGENOM" id="CLU_070645_0_0_1"/>
<dbReference type="OrthoDB" id="2545846at2759"/>
<organism evidence="3 4">
    <name type="scientific">Pseudozyma hubeiensis (strain SY62)</name>
    <name type="common">Yeast</name>
    <dbReference type="NCBI Taxonomy" id="1305764"/>
    <lineage>
        <taxon>Eukaryota</taxon>
        <taxon>Fungi</taxon>
        <taxon>Dikarya</taxon>
        <taxon>Basidiomycota</taxon>
        <taxon>Ustilaginomycotina</taxon>
        <taxon>Ustilaginomycetes</taxon>
        <taxon>Ustilaginales</taxon>
        <taxon>Ustilaginaceae</taxon>
        <taxon>Pseudozyma</taxon>
    </lineage>
</organism>
<dbReference type="SUPFAM" id="SSF55729">
    <property type="entry name" value="Acyl-CoA N-acyltransferases (Nat)"/>
    <property type="match status" value="1"/>
</dbReference>
<evidence type="ECO:0000313" key="3">
    <source>
        <dbReference type="EMBL" id="GAC94494.1"/>
    </source>
</evidence>
<evidence type="ECO:0000313" key="4">
    <source>
        <dbReference type="Proteomes" id="UP000014071"/>
    </source>
</evidence>
<dbReference type="Gene3D" id="3.40.630.30">
    <property type="match status" value="1"/>
</dbReference>
<keyword evidence="3" id="KW-0808">Transferase</keyword>
<feature type="compositionally biased region" description="Polar residues" evidence="1">
    <location>
        <begin position="30"/>
        <end position="59"/>
    </location>
</feature>
<dbReference type="eggNOG" id="ENOG502RDVR">
    <property type="taxonomic scope" value="Eukaryota"/>
</dbReference>
<sequence>MSTDPPPQLTEIGDQDWSALLRATSHDFASPSSTTSPAQHCQDASPSSSAAERVSTSKQKQSEERKSPNASVANLLTLTELRKAAWARIYSDGIKTGDATISTTRQPTWKQFDSLMFKRHRYIAVDPRDNRTLGWVACFDPFPQWSALHEDDWDSEPMETEDGRQGRTAEIQVMVAEGERARGVGAILVNAVMSSLNSDSRFSVVQAGYFTDSAAAGRLFAKCGFQVVSTTSNAVKMLDGPKRGAWRNLVIVQARLPPLEHQTKRPRQSSPTPTPPAIDMTINPKAVHKRPRLD</sequence>
<protein>
    <submittedName>
        <fullName evidence="3">Acetyltransferase</fullName>
    </submittedName>
</protein>
<dbReference type="InterPro" id="IPR016181">
    <property type="entry name" value="Acyl_CoA_acyltransferase"/>
</dbReference>
<dbReference type="Pfam" id="PF00583">
    <property type="entry name" value="Acetyltransf_1"/>
    <property type="match status" value="1"/>
</dbReference>
<dbReference type="EMBL" id="DF238784">
    <property type="protein sequence ID" value="GAC94494.1"/>
    <property type="molecule type" value="Genomic_DNA"/>
</dbReference>
<dbReference type="GeneID" id="24107360"/>
<dbReference type="RefSeq" id="XP_012188081.1">
    <property type="nucleotide sequence ID" value="XM_012332691.1"/>
</dbReference>
<keyword evidence="4" id="KW-1185">Reference proteome</keyword>
<gene>
    <name evidence="3" type="ORF">PHSY_002066</name>
</gene>
<dbReference type="Proteomes" id="UP000014071">
    <property type="component" value="Unassembled WGS sequence"/>
</dbReference>
<proteinExistence type="predicted"/>
<feature type="region of interest" description="Disordered" evidence="1">
    <location>
        <begin position="257"/>
        <end position="294"/>
    </location>
</feature>
<feature type="domain" description="N-acetyltransferase" evidence="2">
    <location>
        <begin position="106"/>
        <end position="225"/>
    </location>
</feature>